<protein>
    <submittedName>
        <fullName evidence="1">Uncharacterized protein</fullName>
    </submittedName>
</protein>
<organism evidence="1 2">
    <name type="scientific">Sphingomonas glacialis</name>
    <dbReference type="NCBI Taxonomy" id="658225"/>
    <lineage>
        <taxon>Bacteria</taxon>
        <taxon>Pseudomonadati</taxon>
        <taxon>Pseudomonadota</taxon>
        <taxon>Alphaproteobacteria</taxon>
        <taxon>Sphingomonadales</taxon>
        <taxon>Sphingomonadaceae</taxon>
        <taxon>Sphingomonas</taxon>
    </lineage>
</organism>
<sequence>MSGNTAESIIMGHGDPSIRVFIGRERHDDMPGADIIGGEVIRRFVEFAPDAARFFRPAGMICGKLEPVSDEVVAVAVVDLTAGVGPDPARDV</sequence>
<proteinExistence type="predicted"/>
<evidence type="ECO:0000313" key="2">
    <source>
        <dbReference type="Proteomes" id="UP000652430"/>
    </source>
</evidence>
<dbReference type="EMBL" id="BNAQ01000002">
    <property type="protein sequence ID" value="GHH16757.1"/>
    <property type="molecule type" value="Genomic_DNA"/>
</dbReference>
<accession>A0ABQ3LHX2</accession>
<comment type="caution">
    <text evidence="1">The sequence shown here is derived from an EMBL/GenBank/DDBJ whole genome shotgun (WGS) entry which is preliminary data.</text>
</comment>
<dbReference type="Proteomes" id="UP000652430">
    <property type="component" value="Unassembled WGS sequence"/>
</dbReference>
<reference evidence="2" key="1">
    <citation type="journal article" date="2019" name="Int. J. Syst. Evol. Microbiol.">
        <title>The Global Catalogue of Microorganisms (GCM) 10K type strain sequencing project: providing services to taxonomists for standard genome sequencing and annotation.</title>
        <authorList>
            <consortium name="The Broad Institute Genomics Platform"/>
            <consortium name="The Broad Institute Genome Sequencing Center for Infectious Disease"/>
            <person name="Wu L."/>
            <person name="Ma J."/>
        </authorList>
    </citation>
    <scope>NUCLEOTIDE SEQUENCE [LARGE SCALE GENOMIC DNA]</scope>
    <source>
        <strain evidence="2">CGMCC 1.8957</strain>
    </source>
</reference>
<name>A0ABQ3LHX2_9SPHN</name>
<keyword evidence="2" id="KW-1185">Reference proteome</keyword>
<evidence type="ECO:0000313" key="1">
    <source>
        <dbReference type="EMBL" id="GHH16757.1"/>
    </source>
</evidence>
<gene>
    <name evidence="1" type="ORF">GCM10008023_21130</name>
</gene>